<name>A0AAW1JG15_POPJA</name>
<protein>
    <submittedName>
        <fullName evidence="2">Endonuclease-reverse transcriptase</fullName>
    </submittedName>
</protein>
<accession>A0AAW1JG15</accession>
<evidence type="ECO:0000313" key="3">
    <source>
        <dbReference type="Proteomes" id="UP001458880"/>
    </source>
</evidence>
<dbReference type="Proteomes" id="UP001458880">
    <property type="component" value="Unassembled WGS sequence"/>
</dbReference>
<comment type="caution">
    <text evidence="2">The sequence shown here is derived from an EMBL/GenBank/DDBJ whole genome shotgun (WGS) entry which is preliminary data.</text>
</comment>
<keyword evidence="3" id="KW-1185">Reference proteome</keyword>
<evidence type="ECO:0000313" key="2">
    <source>
        <dbReference type="EMBL" id="KAK9702278.1"/>
    </source>
</evidence>
<dbReference type="Gene3D" id="3.60.10.10">
    <property type="entry name" value="Endonuclease/exonuclease/phosphatase"/>
    <property type="match status" value="1"/>
</dbReference>
<organism evidence="2 3">
    <name type="scientific">Popillia japonica</name>
    <name type="common">Japanese beetle</name>
    <dbReference type="NCBI Taxonomy" id="7064"/>
    <lineage>
        <taxon>Eukaryota</taxon>
        <taxon>Metazoa</taxon>
        <taxon>Ecdysozoa</taxon>
        <taxon>Arthropoda</taxon>
        <taxon>Hexapoda</taxon>
        <taxon>Insecta</taxon>
        <taxon>Pterygota</taxon>
        <taxon>Neoptera</taxon>
        <taxon>Endopterygota</taxon>
        <taxon>Coleoptera</taxon>
        <taxon>Polyphaga</taxon>
        <taxon>Scarabaeiformia</taxon>
        <taxon>Scarabaeidae</taxon>
        <taxon>Rutelinae</taxon>
        <taxon>Popillia</taxon>
    </lineage>
</organism>
<keyword evidence="2" id="KW-0540">Nuclease</keyword>
<dbReference type="AlphaFoldDB" id="A0AAW1JG15"/>
<dbReference type="Pfam" id="PF14529">
    <property type="entry name" value="Exo_endo_phos_2"/>
    <property type="match status" value="1"/>
</dbReference>
<sequence>MRARNREIIIAGDFNAKAAAWGSPVTDNRGEHLMDWAAELSLNVINANETPTFERRSSKSFIDITWATDTITRQIQNWKVITGEFRTDHNYIYYEIGRDIKVRKERGLKHILDRAKFTTRLQVAFGNTHVDDPSIFIQSITALNKECTISVPKGGRLMPYW</sequence>
<dbReference type="InterPro" id="IPR005135">
    <property type="entry name" value="Endo/exonuclease/phosphatase"/>
</dbReference>
<dbReference type="SUPFAM" id="SSF56219">
    <property type="entry name" value="DNase I-like"/>
    <property type="match status" value="1"/>
</dbReference>
<dbReference type="PANTHER" id="PTHR33273:SF4">
    <property type="entry name" value="ENDONUCLEASE_EXONUCLEASE_PHOSPHATASE DOMAIN-CONTAINING PROTEIN"/>
    <property type="match status" value="1"/>
</dbReference>
<feature type="domain" description="Endonuclease/exonuclease/phosphatase" evidence="1">
    <location>
        <begin position="5"/>
        <end position="93"/>
    </location>
</feature>
<evidence type="ECO:0000259" key="1">
    <source>
        <dbReference type="Pfam" id="PF14529"/>
    </source>
</evidence>
<reference evidence="2 3" key="1">
    <citation type="journal article" date="2024" name="BMC Genomics">
        <title>De novo assembly and annotation of Popillia japonica's genome with initial clues to its potential as an invasive pest.</title>
        <authorList>
            <person name="Cucini C."/>
            <person name="Boschi S."/>
            <person name="Funari R."/>
            <person name="Cardaioli E."/>
            <person name="Iannotti N."/>
            <person name="Marturano G."/>
            <person name="Paoli F."/>
            <person name="Bruttini M."/>
            <person name="Carapelli A."/>
            <person name="Frati F."/>
            <person name="Nardi F."/>
        </authorList>
    </citation>
    <scope>NUCLEOTIDE SEQUENCE [LARGE SCALE GENOMIC DNA]</scope>
    <source>
        <strain evidence="2">DMR45628</strain>
    </source>
</reference>
<dbReference type="InterPro" id="IPR036691">
    <property type="entry name" value="Endo/exonu/phosph_ase_sf"/>
</dbReference>
<dbReference type="PANTHER" id="PTHR33273">
    <property type="entry name" value="DOMAIN-CONTAINING PROTEIN, PUTATIVE-RELATED"/>
    <property type="match status" value="1"/>
</dbReference>
<keyword evidence="2" id="KW-0378">Hydrolase</keyword>
<dbReference type="EMBL" id="JASPKY010000396">
    <property type="protein sequence ID" value="KAK9702278.1"/>
    <property type="molecule type" value="Genomic_DNA"/>
</dbReference>
<dbReference type="GO" id="GO:0004519">
    <property type="term" value="F:endonuclease activity"/>
    <property type="evidence" value="ECO:0007669"/>
    <property type="project" value="UniProtKB-KW"/>
</dbReference>
<keyword evidence="2" id="KW-0255">Endonuclease</keyword>
<gene>
    <name evidence="2" type="ORF">QE152_g30099</name>
</gene>
<proteinExistence type="predicted"/>